<reference evidence="3" key="2">
    <citation type="submission" date="2020-08" db="EMBL/GenBank/DDBJ databases">
        <authorList>
            <person name="Kikuchi T."/>
        </authorList>
    </citation>
    <scope>NUCLEOTIDE SEQUENCE</scope>
    <source>
        <strain evidence="2">Ka4C1</strain>
    </source>
</reference>
<feature type="domain" description="BTB" evidence="1">
    <location>
        <begin position="244"/>
        <end position="316"/>
    </location>
</feature>
<dbReference type="Proteomes" id="UP000095284">
    <property type="component" value="Unplaced"/>
</dbReference>
<dbReference type="OrthoDB" id="7960639at2759"/>
<protein>
    <submittedName>
        <fullName evidence="2">(pine wood nematode) hypothetical protein</fullName>
    </submittedName>
    <submittedName>
        <fullName evidence="6">BTB domain-containing protein</fullName>
    </submittedName>
</protein>
<dbReference type="EMBL" id="CAJFCV020000004">
    <property type="protein sequence ID" value="CAG9116077.1"/>
    <property type="molecule type" value="Genomic_DNA"/>
</dbReference>
<evidence type="ECO:0000313" key="2">
    <source>
        <dbReference type="EMBL" id="CAD5226676.1"/>
    </source>
</evidence>
<dbReference type="CDD" id="cd18186">
    <property type="entry name" value="BTB_POZ_ZBTB_KLHL-like"/>
    <property type="match status" value="1"/>
</dbReference>
<dbReference type="AlphaFoldDB" id="A0A1I7S330"/>
<dbReference type="WBParaSite" id="BXY_0741000.1">
    <property type="protein sequence ID" value="BXY_0741000.1"/>
    <property type="gene ID" value="BXY_0741000"/>
</dbReference>
<dbReference type="InterPro" id="IPR011333">
    <property type="entry name" value="SKP1/BTB/POZ_sf"/>
</dbReference>
<dbReference type="Proteomes" id="UP000582659">
    <property type="component" value="Unassembled WGS sequence"/>
</dbReference>
<evidence type="ECO:0000313" key="3">
    <source>
        <dbReference type="EMBL" id="CAG9116077.1"/>
    </source>
</evidence>
<evidence type="ECO:0000313" key="5">
    <source>
        <dbReference type="Proteomes" id="UP000659654"/>
    </source>
</evidence>
<dbReference type="SUPFAM" id="SSF54695">
    <property type="entry name" value="POZ domain"/>
    <property type="match status" value="1"/>
</dbReference>
<dbReference type="SMART" id="SM00225">
    <property type="entry name" value="BTB"/>
    <property type="match status" value="1"/>
</dbReference>
<dbReference type="eggNOG" id="KOG4441">
    <property type="taxonomic scope" value="Eukaryota"/>
</dbReference>
<accession>A0A1I7S330</accession>
<evidence type="ECO:0000313" key="6">
    <source>
        <dbReference type="WBParaSite" id="BXY_0741000.1"/>
    </source>
</evidence>
<gene>
    <name evidence="2" type="ORF">BXYJ_LOCUS9221</name>
</gene>
<dbReference type="Gene3D" id="3.30.710.10">
    <property type="entry name" value="Potassium Channel Kv1.1, Chain A"/>
    <property type="match status" value="1"/>
</dbReference>
<dbReference type="Pfam" id="PF00651">
    <property type="entry name" value="BTB"/>
    <property type="match status" value="1"/>
</dbReference>
<proteinExistence type="predicted"/>
<reference evidence="6" key="1">
    <citation type="submission" date="2016-11" db="UniProtKB">
        <authorList>
            <consortium name="WormBaseParasite"/>
        </authorList>
    </citation>
    <scope>IDENTIFICATION</scope>
</reference>
<evidence type="ECO:0000313" key="4">
    <source>
        <dbReference type="Proteomes" id="UP000095284"/>
    </source>
</evidence>
<dbReference type="PROSITE" id="PS50097">
    <property type="entry name" value="BTB"/>
    <property type="match status" value="1"/>
</dbReference>
<dbReference type="SMR" id="A0A1I7S330"/>
<dbReference type="EMBL" id="CAJFDI010000004">
    <property type="protein sequence ID" value="CAD5226676.1"/>
    <property type="molecule type" value="Genomic_DNA"/>
</dbReference>
<keyword evidence="5" id="KW-1185">Reference proteome</keyword>
<sequence>MSRNDEGVSGEEDLEIPAEVADLHFERYRRNDVLRPRGRAGLGDVDRRRDQISLIARGVQRPGVAFGDPFPDDEGYGERIPQRQRHQQPYYTKIVPLTLTQRENAQMELQIDEFQNSPAFTTTLLIEYNRGYNRIGFKLQPVYPGWESVSVSITKPIENFRTYDRRLSEISTKMGKLDNGDALYVAVPIVDRGNGWNAELRFSTAHPQRREREGQPLVEPATFSSNEDSRNFQAAKMYMDEKYSDFTFICEYPGEETIRIPVHKVIVGPSSPYFQSMFLGDTKESQRNEAVVNTFRPEIVKEIFYYIYHGKVSNQACSICSEVVKAADYFQLDGLRDHCMSKVGKNIDQSNVLDLVCLAGQFGGQDIAVRAKQFIDTYITKEEAEQLYSDLIRNNPEAAINFFVNT</sequence>
<evidence type="ECO:0000259" key="1">
    <source>
        <dbReference type="PROSITE" id="PS50097"/>
    </source>
</evidence>
<dbReference type="Proteomes" id="UP000659654">
    <property type="component" value="Unassembled WGS sequence"/>
</dbReference>
<dbReference type="InterPro" id="IPR000210">
    <property type="entry name" value="BTB/POZ_dom"/>
</dbReference>
<name>A0A1I7S330_BURXY</name>
<organism evidence="4 6">
    <name type="scientific">Bursaphelenchus xylophilus</name>
    <name type="common">Pinewood nematode worm</name>
    <name type="synonym">Aphelenchoides xylophilus</name>
    <dbReference type="NCBI Taxonomy" id="6326"/>
    <lineage>
        <taxon>Eukaryota</taxon>
        <taxon>Metazoa</taxon>
        <taxon>Ecdysozoa</taxon>
        <taxon>Nematoda</taxon>
        <taxon>Chromadorea</taxon>
        <taxon>Rhabditida</taxon>
        <taxon>Tylenchina</taxon>
        <taxon>Tylenchomorpha</taxon>
        <taxon>Aphelenchoidea</taxon>
        <taxon>Aphelenchoididae</taxon>
        <taxon>Bursaphelenchus</taxon>
    </lineage>
</organism>
<dbReference type="PANTHER" id="PTHR24413">
    <property type="entry name" value="SPECKLE-TYPE POZ PROTEIN"/>
    <property type="match status" value="1"/>
</dbReference>